<dbReference type="PANTHER" id="PTHR23028">
    <property type="entry name" value="ACETYLTRANSFERASE"/>
    <property type="match status" value="1"/>
</dbReference>
<protein>
    <submittedName>
        <fullName evidence="3">Acyltransferase</fullName>
    </submittedName>
</protein>
<dbReference type="InterPro" id="IPR002656">
    <property type="entry name" value="Acyl_transf_3_dom"/>
</dbReference>
<comment type="caution">
    <text evidence="3">The sequence shown here is derived from an EMBL/GenBank/DDBJ whole genome shotgun (WGS) entry which is preliminary data.</text>
</comment>
<keyword evidence="3" id="KW-0808">Transferase</keyword>
<proteinExistence type="predicted"/>
<feature type="transmembrane region" description="Helical" evidence="1">
    <location>
        <begin position="97"/>
        <end position="123"/>
    </location>
</feature>
<organism evidence="3 4">
    <name type="scientific">Sinomonas cellulolyticus</name>
    <dbReference type="NCBI Taxonomy" id="2801916"/>
    <lineage>
        <taxon>Bacteria</taxon>
        <taxon>Bacillati</taxon>
        <taxon>Actinomycetota</taxon>
        <taxon>Actinomycetes</taxon>
        <taxon>Micrococcales</taxon>
        <taxon>Micrococcaceae</taxon>
        <taxon>Sinomonas</taxon>
    </lineage>
</organism>
<dbReference type="Pfam" id="PF01757">
    <property type="entry name" value="Acyl_transf_3"/>
    <property type="match status" value="1"/>
</dbReference>
<feature type="transmembrane region" description="Helical" evidence="1">
    <location>
        <begin position="158"/>
        <end position="177"/>
    </location>
</feature>
<name>A0ABS1JXY1_9MICC</name>
<feature type="transmembrane region" description="Helical" evidence="1">
    <location>
        <begin position="328"/>
        <end position="347"/>
    </location>
</feature>
<gene>
    <name evidence="3" type="ORF">JJE72_01870</name>
</gene>
<keyword evidence="1" id="KW-0472">Membrane</keyword>
<keyword evidence="4" id="KW-1185">Reference proteome</keyword>
<feature type="transmembrane region" description="Helical" evidence="1">
    <location>
        <begin position="304"/>
        <end position="322"/>
    </location>
</feature>
<keyword evidence="1" id="KW-1133">Transmembrane helix</keyword>
<dbReference type="RefSeq" id="WP_189695011.1">
    <property type="nucleotide sequence ID" value="NZ_BNCM01000016.1"/>
</dbReference>
<feature type="domain" description="Acyltransferase 3" evidence="2">
    <location>
        <begin position="29"/>
        <end position="316"/>
    </location>
</feature>
<feature type="transmembrane region" description="Helical" evidence="1">
    <location>
        <begin position="266"/>
        <end position="283"/>
    </location>
</feature>
<evidence type="ECO:0000313" key="4">
    <source>
        <dbReference type="Proteomes" id="UP000639051"/>
    </source>
</evidence>
<reference evidence="3 4" key="1">
    <citation type="submission" date="2021-01" db="EMBL/GenBank/DDBJ databases">
        <title>Genome public.</title>
        <authorList>
            <person name="Liu C."/>
            <person name="Sun Q."/>
        </authorList>
    </citation>
    <scope>NUCLEOTIDE SEQUENCE [LARGE SCALE GENOMIC DNA]</scope>
    <source>
        <strain evidence="3 4">JC656</strain>
    </source>
</reference>
<sequence length="360" mass="38414">MTVTGTAVTGTGRTQAPARPRAQGLGYVPALDGIRALAITLVVAYHAVMPLHFGGAGGVDVFFALSGFLITTLLLQEHEARGRISLRRFYLRRAVRLYPALVIMLAVVFVPVAVLMGLGNAAWGSVMALFYLMPLGAEAGEDLLSAYAHTWTLGIEEWFYFLWPIALVLLLHGARVIGRRRKWGTFAVAGTAAVALAVSALAVEASSGHMSFILRAFGLMAGCALALALHRSETAARPWHGLAGLALIAFSVVRSSFFPLSTLDTLAAAAGTLLVIFAILRGPDGALRRVLSWRPFTYVGQISYEIYLWHYPVLCVAGVIAHTDFVGVGWAAVPLGFGLAAAAHAAAKPLMRWLRAKLPA</sequence>
<evidence type="ECO:0000256" key="1">
    <source>
        <dbReference type="SAM" id="Phobius"/>
    </source>
</evidence>
<feature type="transmembrane region" description="Helical" evidence="1">
    <location>
        <begin position="184"/>
        <end position="203"/>
    </location>
</feature>
<accession>A0ABS1JXY1</accession>
<keyword evidence="3" id="KW-0012">Acyltransferase</keyword>
<feature type="transmembrane region" description="Helical" evidence="1">
    <location>
        <begin position="53"/>
        <end position="76"/>
    </location>
</feature>
<dbReference type="EMBL" id="JAERRC010000008">
    <property type="protein sequence ID" value="MBL0704251.1"/>
    <property type="molecule type" value="Genomic_DNA"/>
</dbReference>
<feature type="transmembrane region" description="Helical" evidence="1">
    <location>
        <begin position="209"/>
        <end position="229"/>
    </location>
</feature>
<keyword evidence="1" id="KW-0812">Transmembrane</keyword>
<feature type="transmembrane region" description="Helical" evidence="1">
    <location>
        <begin position="241"/>
        <end position="260"/>
    </location>
</feature>
<dbReference type="PANTHER" id="PTHR23028:SF53">
    <property type="entry name" value="ACYL_TRANSF_3 DOMAIN-CONTAINING PROTEIN"/>
    <property type="match status" value="1"/>
</dbReference>
<evidence type="ECO:0000259" key="2">
    <source>
        <dbReference type="Pfam" id="PF01757"/>
    </source>
</evidence>
<dbReference type="GO" id="GO:0016746">
    <property type="term" value="F:acyltransferase activity"/>
    <property type="evidence" value="ECO:0007669"/>
    <property type="project" value="UniProtKB-KW"/>
</dbReference>
<dbReference type="InterPro" id="IPR050879">
    <property type="entry name" value="Acyltransferase_3"/>
</dbReference>
<dbReference type="Proteomes" id="UP000639051">
    <property type="component" value="Unassembled WGS sequence"/>
</dbReference>
<evidence type="ECO:0000313" key="3">
    <source>
        <dbReference type="EMBL" id="MBL0704251.1"/>
    </source>
</evidence>